<dbReference type="PROSITE" id="PS51257">
    <property type="entry name" value="PROKAR_LIPOPROTEIN"/>
    <property type="match status" value="1"/>
</dbReference>
<dbReference type="Pfam" id="PF02333">
    <property type="entry name" value="Phytase"/>
    <property type="match status" value="1"/>
</dbReference>
<dbReference type="SUPFAM" id="SSF50956">
    <property type="entry name" value="Thermostable phytase (3-phytase)"/>
    <property type="match status" value="2"/>
</dbReference>
<evidence type="ECO:0000259" key="1">
    <source>
        <dbReference type="PROSITE" id="PS51662"/>
    </source>
</evidence>
<dbReference type="InterPro" id="IPR003431">
    <property type="entry name" value="B-propeller_Phytase"/>
</dbReference>
<dbReference type="EMBL" id="JALBWM010000036">
    <property type="protein sequence ID" value="MCO1334733.1"/>
    <property type="molecule type" value="Genomic_DNA"/>
</dbReference>
<dbReference type="InterPro" id="IPR011042">
    <property type="entry name" value="6-blade_b-propeller_TolB-like"/>
</dbReference>
<proteinExistence type="predicted"/>
<sequence length="635" mass="69671">MRPLITCVFFCISLLGCNAEKNGKDLIPHKVLPLNGIAAEQMVSVFFEGQPYFLLASEDRGLVLVDESAEIRAVQAGRIEQLDVFPKGKGTYLIAAYEGRFEQIRLYQLSEKENKKQLFELLGRVENVGPRSALCFSQQAGRSHLFSIGEDGLGAEYLVSPEARQSVFTLIRPLYFGEQVQSCSFDSRRGRLLVSQPPIGVLSLNADAEKDEERKVLVAGDMLGSDFGSLWLDFPMDRLWVAARGGIQAFDLANPVMEVQSISLLEQGDVEPISLERMGGDLVVLDGYHKAITHIPLPVVEKAHRPAVVPVEAIASIPAQTETQPVASAGDAADDPAIWVNPQAPEDSLVIGTDKKKGLNIYRLSGELLQHFAVGRVNNVDIRHISHPSMSAVAVASNRSNPGLDLFAISHRGEVQHLGYRAIALVDPYGLCLQQTQSRLFAWVSDKNGSLHQFAINISEAFDDFEVIENATLKLESQVEGCVVDDQRDVLFFAEEDRGIWRLELRAFAAGEAIPALVAEVNDKTLIADIEGLALYQGDSDDGYLVVSSQGNDSYVLFSRDGREFITRFKVGMNARLGVDGSSETDGLDVTSASLGPQYPEGVLIVQDGRNRMPGRSQNFKLVDWRKVNELLGAE</sequence>
<dbReference type="Gene3D" id="2.120.10.30">
    <property type="entry name" value="TolB, C-terminal domain"/>
    <property type="match status" value="2"/>
</dbReference>
<protein>
    <submittedName>
        <fullName evidence="2">Phytase</fullName>
    </submittedName>
</protein>
<feature type="domain" description="BPP" evidence="1">
    <location>
        <begin position="18"/>
        <end position="304"/>
    </location>
</feature>
<gene>
    <name evidence="2" type="ORF">MO867_10310</name>
</gene>
<dbReference type="RefSeq" id="WP_252466342.1">
    <property type="nucleotide sequence ID" value="NZ_JALBWM010000036.1"/>
</dbReference>
<dbReference type="PROSITE" id="PS51662">
    <property type="entry name" value="BP_PHYTASE"/>
    <property type="match status" value="2"/>
</dbReference>
<keyword evidence="3" id="KW-1185">Reference proteome</keyword>
<dbReference type="GO" id="GO:0016158">
    <property type="term" value="F:inositol hexakisphosphate 3-phosphatase activity"/>
    <property type="evidence" value="ECO:0007669"/>
    <property type="project" value="InterPro"/>
</dbReference>
<reference evidence="2" key="1">
    <citation type="journal article" date="2022" name="Arch. Microbiol.">
        <title>Microbulbifer okhotskensis sp. nov., isolated from a deep bottom sediment of the Okhotsk Sea.</title>
        <authorList>
            <person name="Romanenko L."/>
            <person name="Kurilenko V."/>
            <person name="Otstavnykh N."/>
            <person name="Velansky P."/>
            <person name="Isaeva M."/>
            <person name="Mikhailov V."/>
        </authorList>
    </citation>
    <scope>NUCLEOTIDE SEQUENCE</scope>
    <source>
        <strain evidence="2">OS29</strain>
    </source>
</reference>
<evidence type="ECO:0000313" key="3">
    <source>
        <dbReference type="Proteomes" id="UP001139028"/>
    </source>
</evidence>
<dbReference type="Proteomes" id="UP001139028">
    <property type="component" value="Unassembled WGS sequence"/>
</dbReference>
<evidence type="ECO:0000313" key="2">
    <source>
        <dbReference type="EMBL" id="MCO1334733.1"/>
    </source>
</evidence>
<comment type="caution">
    <text evidence="2">The sequence shown here is derived from an EMBL/GenBank/DDBJ whole genome shotgun (WGS) entry which is preliminary data.</text>
</comment>
<name>A0A9X2ES40_9GAMM</name>
<accession>A0A9X2ES40</accession>
<feature type="domain" description="BPP" evidence="1">
    <location>
        <begin position="307"/>
        <end position="632"/>
    </location>
</feature>
<organism evidence="2 3">
    <name type="scientific">Microbulbifer okhotskensis</name>
    <dbReference type="NCBI Taxonomy" id="2926617"/>
    <lineage>
        <taxon>Bacteria</taxon>
        <taxon>Pseudomonadati</taxon>
        <taxon>Pseudomonadota</taxon>
        <taxon>Gammaproteobacteria</taxon>
        <taxon>Cellvibrionales</taxon>
        <taxon>Microbulbiferaceae</taxon>
        <taxon>Microbulbifer</taxon>
    </lineage>
</organism>
<dbReference type="AlphaFoldDB" id="A0A9X2ES40"/>